<proteinExistence type="predicted"/>
<evidence type="ECO:0000313" key="2">
    <source>
        <dbReference type="EMBL" id="MCM4077705.1"/>
    </source>
</evidence>
<gene>
    <name evidence="2" type="ORF">LXN57_09015</name>
</gene>
<keyword evidence="3" id="KW-1185">Reference proteome</keyword>
<dbReference type="RefSeq" id="WP_251797554.1">
    <property type="nucleotide sequence ID" value="NZ_JAMQOL010000010.1"/>
</dbReference>
<feature type="signal peptide" evidence="1">
    <location>
        <begin position="1"/>
        <end position="21"/>
    </location>
</feature>
<dbReference type="EMBL" id="JAMQOL010000010">
    <property type="protein sequence ID" value="MCM4077705.1"/>
    <property type="molecule type" value="Genomic_DNA"/>
</dbReference>
<dbReference type="PROSITE" id="PS51257">
    <property type="entry name" value="PROKAR_LIPOPROTEIN"/>
    <property type="match status" value="1"/>
</dbReference>
<evidence type="ECO:0000313" key="3">
    <source>
        <dbReference type="Proteomes" id="UP001523216"/>
    </source>
</evidence>
<protein>
    <recommendedName>
        <fullName evidence="4">Lipoprotein</fullName>
    </recommendedName>
</protein>
<keyword evidence="1" id="KW-0732">Signal</keyword>
<accession>A0ABT0XVS0</accession>
<reference evidence="2 3" key="1">
    <citation type="submission" date="2022-06" db="EMBL/GenBank/DDBJ databases">
        <title>Actinoplanes abujensis sp. nov., isolated from Nigerian arid soil.</title>
        <authorList>
            <person name="Ding P."/>
        </authorList>
    </citation>
    <scope>NUCLEOTIDE SEQUENCE [LARGE SCALE GENOMIC DNA]</scope>
    <source>
        <strain evidence="3">TRM88002</strain>
    </source>
</reference>
<evidence type="ECO:0000256" key="1">
    <source>
        <dbReference type="SAM" id="SignalP"/>
    </source>
</evidence>
<sequence>MFVTGRVARLAAMTVCALLTAAGCSSDDEPSPEPTGLIDVTTMRGALLQAAEIGPAWQPPAQSPDTTKLVSICGGTTAAPSVPPGGDVVASSFVDEGQKGAQTLDQTALVFGDVTLAAAAQTALRAVADGCEPKLSVPATVNDNKAEPAYTETVEIKTLDEGGWKGFVVIRHKTYDKAHPGSADTAVAVLNSRNVVLVDQYALYRLGASSAASSFDADWQKLVGTVVQRVG</sequence>
<name>A0ABT0XVS0_9ACTN</name>
<dbReference type="Proteomes" id="UP001523216">
    <property type="component" value="Unassembled WGS sequence"/>
</dbReference>
<evidence type="ECO:0008006" key="4">
    <source>
        <dbReference type="Google" id="ProtNLM"/>
    </source>
</evidence>
<organism evidence="2 3">
    <name type="scientific">Paractinoplanes hotanensis</name>
    <dbReference type="NCBI Taxonomy" id="2906497"/>
    <lineage>
        <taxon>Bacteria</taxon>
        <taxon>Bacillati</taxon>
        <taxon>Actinomycetota</taxon>
        <taxon>Actinomycetes</taxon>
        <taxon>Micromonosporales</taxon>
        <taxon>Micromonosporaceae</taxon>
        <taxon>Paractinoplanes</taxon>
    </lineage>
</organism>
<comment type="caution">
    <text evidence="2">The sequence shown here is derived from an EMBL/GenBank/DDBJ whole genome shotgun (WGS) entry which is preliminary data.</text>
</comment>
<feature type="chain" id="PRO_5045130694" description="Lipoprotein" evidence="1">
    <location>
        <begin position="22"/>
        <end position="231"/>
    </location>
</feature>